<organism evidence="2 3">
    <name type="scientific">Rhizocola hellebori</name>
    <dbReference type="NCBI Taxonomy" id="1392758"/>
    <lineage>
        <taxon>Bacteria</taxon>
        <taxon>Bacillati</taxon>
        <taxon>Actinomycetota</taxon>
        <taxon>Actinomycetes</taxon>
        <taxon>Micromonosporales</taxon>
        <taxon>Micromonosporaceae</taxon>
        <taxon>Rhizocola</taxon>
    </lineage>
</organism>
<dbReference type="AlphaFoldDB" id="A0A8J3Q4Y9"/>
<evidence type="ECO:0000313" key="3">
    <source>
        <dbReference type="Proteomes" id="UP000612899"/>
    </source>
</evidence>
<proteinExistence type="predicted"/>
<sequence>MNYSHLPNQDTHNHLDFVVSAPPPNDNTDGQDCVCGHAETDHHPSQDSSKPTWKCLHCACTRAYPARVPSNS</sequence>
<feature type="compositionally biased region" description="Polar residues" evidence="1">
    <location>
        <begin position="1"/>
        <end position="10"/>
    </location>
</feature>
<feature type="region of interest" description="Disordered" evidence="1">
    <location>
        <begin position="1"/>
        <end position="51"/>
    </location>
</feature>
<evidence type="ECO:0000313" key="2">
    <source>
        <dbReference type="EMBL" id="GIH03915.1"/>
    </source>
</evidence>
<dbReference type="EMBL" id="BONY01000010">
    <property type="protein sequence ID" value="GIH03915.1"/>
    <property type="molecule type" value="Genomic_DNA"/>
</dbReference>
<accession>A0A8J3Q4Y9</accession>
<protein>
    <submittedName>
        <fullName evidence="2">Uncharacterized protein</fullName>
    </submittedName>
</protein>
<dbReference type="RefSeq" id="WP_203907821.1">
    <property type="nucleotide sequence ID" value="NZ_BONY01000010.1"/>
</dbReference>
<keyword evidence="3" id="KW-1185">Reference proteome</keyword>
<gene>
    <name evidence="2" type="ORF">Rhe02_19820</name>
</gene>
<dbReference type="Proteomes" id="UP000612899">
    <property type="component" value="Unassembled WGS sequence"/>
</dbReference>
<name>A0A8J3Q4Y9_9ACTN</name>
<comment type="caution">
    <text evidence="2">The sequence shown here is derived from an EMBL/GenBank/DDBJ whole genome shotgun (WGS) entry which is preliminary data.</text>
</comment>
<reference evidence="2" key="1">
    <citation type="submission" date="2021-01" db="EMBL/GenBank/DDBJ databases">
        <title>Whole genome shotgun sequence of Rhizocola hellebori NBRC 109834.</title>
        <authorList>
            <person name="Komaki H."/>
            <person name="Tamura T."/>
        </authorList>
    </citation>
    <scope>NUCLEOTIDE SEQUENCE</scope>
    <source>
        <strain evidence="2">NBRC 109834</strain>
    </source>
</reference>
<evidence type="ECO:0000256" key="1">
    <source>
        <dbReference type="SAM" id="MobiDB-lite"/>
    </source>
</evidence>